<sequence length="430" mass="44976">MNTRVHWRCHEFIPLMAGVLLGLVCLPGSGQVPSPTLPPQGAAAAAGAPATPETGTGTGPQIRFAAPIHDFGRVVSGAVLRHDFVFTNTGRAVLEITGVHASCGCTTAGEWTRRVEPGQTGVIPIQFNTAGFQGQVLKPITVSCNDPRQPTVALQLRAEIWNPVELSPRYAILHANPERLDQARAVIHIVNREEAPLRLEAPQSSSPHLKAELVEREPGREFDLVIAATDNAPPGNVQGVISMDTSSTNLPKLSVTALLLMQPVVTVAPPFLQLAPGPLPTPQTLTVAVVNNGTNQLRLSDVTVNHTNVTVEVQETNPGRYFNVLLHFPAGFQIPAGQVLALTANTSHPNHPQLRVPIAQSRGPVAPPPALPPPPQPQPAVQAGPPPLPAPNAAPAPAAPGARPAAASPAAPAAARPARPPLELPPMPGT</sequence>
<dbReference type="PANTHER" id="PTHR37833">
    <property type="entry name" value="LIPOPROTEIN-RELATED"/>
    <property type="match status" value="1"/>
</dbReference>
<accession>A0A6M1RRY1</accession>
<name>A0A6M1RRY1_9BACT</name>
<proteinExistence type="predicted"/>
<evidence type="ECO:0000313" key="2">
    <source>
        <dbReference type="EMBL" id="NGO40157.1"/>
    </source>
</evidence>
<dbReference type="PANTHER" id="PTHR37833:SF1">
    <property type="entry name" value="SIGNAL PEPTIDE PROTEIN"/>
    <property type="match status" value="1"/>
</dbReference>
<dbReference type="RefSeq" id="WP_165108473.1">
    <property type="nucleotide sequence ID" value="NZ_JAAKYA010000082.1"/>
</dbReference>
<dbReference type="InterPro" id="IPR013783">
    <property type="entry name" value="Ig-like_fold"/>
</dbReference>
<dbReference type="Gene3D" id="2.60.40.10">
    <property type="entry name" value="Immunoglobulins"/>
    <property type="match status" value="1"/>
</dbReference>
<feature type="region of interest" description="Disordered" evidence="1">
    <location>
        <begin position="346"/>
        <end position="430"/>
    </location>
</feature>
<feature type="compositionally biased region" description="Pro residues" evidence="1">
    <location>
        <begin position="365"/>
        <end position="398"/>
    </location>
</feature>
<feature type="region of interest" description="Disordered" evidence="1">
    <location>
        <begin position="36"/>
        <end position="59"/>
    </location>
</feature>
<evidence type="ECO:0000256" key="1">
    <source>
        <dbReference type="SAM" id="MobiDB-lite"/>
    </source>
</evidence>
<dbReference type="InterPro" id="IPR011467">
    <property type="entry name" value="DUF1573"/>
</dbReference>
<reference evidence="2 3" key="1">
    <citation type="submission" date="2020-02" db="EMBL/GenBank/DDBJ databases">
        <title>Draft genome sequence of Limisphaera ngatamarikiensis NGM72.4T, a thermophilic Verrucomicrobia grouped in subdivision 3.</title>
        <authorList>
            <person name="Carere C.R."/>
            <person name="Steen J."/>
            <person name="Hugenholtz P."/>
            <person name="Stott M.B."/>
        </authorList>
    </citation>
    <scope>NUCLEOTIDE SEQUENCE [LARGE SCALE GENOMIC DNA]</scope>
    <source>
        <strain evidence="2 3">NGM72.4</strain>
    </source>
</reference>
<organism evidence="2 3">
    <name type="scientific">Limisphaera ngatamarikiensis</name>
    <dbReference type="NCBI Taxonomy" id="1324935"/>
    <lineage>
        <taxon>Bacteria</taxon>
        <taxon>Pseudomonadati</taxon>
        <taxon>Verrucomicrobiota</taxon>
        <taxon>Verrucomicrobiia</taxon>
        <taxon>Limisphaerales</taxon>
        <taxon>Limisphaeraceae</taxon>
        <taxon>Limisphaera</taxon>
    </lineage>
</organism>
<comment type="caution">
    <text evidence="2">The sequence shown here is derived from an EMBL/GenBank/DDBJ whole genome shotgun (WGS) entry which is preliminary data.</text>
</comment>
<feature type="compositionally biased region" description="Low complexity" evidence="1">
    <location>
        <begin position="399"/>
        <end position="417"/>
    </location>
</feature>
<dbReference type="Pfam" id="PF07610">
    <property type="entry name" value="DUF1573"/>
    <property type="match status" value="1"/>
</dbReference>
<dbReference type="EMBL" id="JAAKYA010000082">
    <property type="protein sequence ID" value="NGO40157.1"/>
    <property type="molecule type" value="Genomic_DNA"/>
</dbReference>
<dbReference type="AlphaFoldDB" id="A0A6M1RRY1"/>
<gene>
    <name evidence="2" type="ORF">G4L39_12245</name>
</gene>
<protein>
    <submittedName>
        <fullName evidence="2">DUF1573 domain-containing protein</fullName>
    </submittedName>
</protein>
<evidence type="ECO:0000313" key="3">
    <source>
        <dbReference type="Proteomes" id="UP000477311"/>
    </source>
</evidence>
<dbReference type="Proteomes" id="UP000477311">
    <property type="component" value="Unassembled WGS sequence"/>
</dbReference>
<feature type="compositionally biased region" description="Pro residues" evidence="1">
    <location>
        <begin position="418"/>
        <end position="430"/>
    </location>
</feature>
<keyword evidence="3" id="KW-1185">Reference proteome</keyword>
<feature type="compositionally biased region" description="Low complexity" evidence="1">
    <location>
        <begin position="39"/>
        <end position="55"/>
    </location>
</feature>